<keyword evidence="3" id="KW-1185">Reference proteome</keyword>
<evidence type="ECO:0000256" key="1">
    <source>
        <dbReference type="SAM" id="MobiDB-lite"/>
    </source>
</evidence>
<name>A0A392MF07_9FABA</name>
<dbReference type="AlphaFoldDB" id="A0A392MF07"/>
<dbReference type="EMBL" id="LXQA010008949">
    <property type="protein sequence ID" value="MCH85685.1"/>
    <property type="molecule type" value="Genomic_DNA"/>
</dbReference>
<proteinExistence type="predicted"/>
<evidence type="ECO:0000313" key="2">
    <source>
        <dbReference type="EMBL" id="MCH85685.1"/>
    </source>
</evidence>
<dbReference type="Proteomes" id="UP000265520">
    <property type="component" value="Unassembled WGS sequence"/>
</dbReference>
<feature type="non-terminal residue" evidence="2">
    <location>
        <position position="1"/>
    </location>
</feature>
<feature type="region of interest" description="Disordered" evidence="1">
    <location>
        <begin position="1"/>
        <end position="33"/>
    </location>
</feature>
<evidence type="ECO:0000313" key="3">
    <source>
        <dbReference type="Proteomes" id="UP000265520"/>
    </source>
</evidence>
<gene>
    <name evidence="2" type="ORF">A2U01_0006534</name>
</gene>
<reference evidence="2 3" key="1">
    <citation type="journal article" date="2018" name="Front. Plant Sci.">
        <title>Red Clover (Trifolium pratense) and Zigzag Clover (T. medium) - A Picture of Genomic Similarities and Differences.</title>
        <authorList>
            <person name="Dluhosova J."/>
            <person name="Istvanek J."/>
            <person name="Nedelnik J."/>
            <person name="Repkova J."/>
        </authorList>
    </citation>
    <scope>NUCLEOTIDE SEQUENCE [LARGE SCALE GENOMIC DNA]</scope>
    <source>
        <strain evidence="3">cv. 10/8</strain>
        <tissue evidence="2">Leaf</tissue>
    </source>
</reference>
<protein>
    <submittedName>
        <fullName evidence="2">Uncharacterized protein</fullName>
    </submittedName>
</protein>
<feature type="compositionally biased region" description="Polar residues" evidence="1">
    <location>
        <begin position="7"/>
        <end position="16"/>
    </location>
</feature>
<comment type="caution">
    <text evidence="2">The sequence shown here is derived from an EMBL/GenBank/DDBJ whole genome shotgun (WGS) entry which is preliminary data.</text>
</comment>
<organism evidence="2 3">
    <name type="scientific">Trifolium medium</name>
    <dbReference type="NCBI Taxonomy" id="97028"/>
    <lineage>
        <taxon>Eukaryota</taxon>
        <taxon>Viridiplantae</taxon>
        <taxon>Streptophyta</taxon>
        <taxon>Embryophyta</taxon>
        <taxon>Tracheophyta</taxon>
        <taxon>Spermatophyta</taxon>
        <taxon>Magnoliopsida</taxon>
        <taxon>eudicotyledons</taxon>
        <taxon>Gunneridae</taxon>
        <taxon>Pentapetalae</taxon>
        <taxon>rosids</taxon>
        <taxon>fabids</taxon>
        <taxon>Fabales</taxon>
        <taxon>Fabaceae</taxon>
        <taxon>Papilionoideae</taxon>
        <taxon>50 kb inversion clade</taxon>
        <taxon>NPAAA clade</taxon>
        <taxon>Hologalegina</taxon>
        <taxon>IRL clade</taxon>
        <taxon>Trifolieae</taxon>
        <taxon>Trifolium</taxon>
    </lineage>
</organism>
<accession>A0A392MF07</accession>
<sequence length="83" mass="9139">KHKPVSAANNKLYSRNSKNKPPICRRRSTASQSPTDLCHLSLIAAPPDLCPLSPPSTSLFTVSSLPPPQQQPPYNYFLFVSFS</sequence>